<reference evidence="2 3" key="1">
    <citation type="submission" date="2017-05" db="EMBL/GenBank/DDBJ databases">
        <authorList>
            <person name="Varghese N."/>
            <person name="Submissions S."/>
        </authorList>
    </citation>
    <scope>NUCLEOTIDE SEQUENCE [LARGE SCALE GENOMIC DNA]</scope>
    <source>
        <strain evidence="2 3">DSM 28009</strain>
    </source>
</reference>
<evidence type="ECO:0000259" key="1">
    <source>
        <dbReference type="Pfam" id="PF01869"/>
    </source>
</evidence>
<dbReference type="RefSeq" id="WP_142636680.1">
    <property type="nucleotide sequence ID" value="NZ_FXTE01000004.1"/>
</dbReference>
<protein>
    <submittedName>
        <fullName evidence="2">Glucosamine kinase</fullName>
    </submittedName>
</protein>
<dbReference type="InterPro" id="IPR002731">
    <property type="entry name" value="ATPase_BadF"/>
</dbReference>
<dbReference type="GO" id="GO:0016301">
    <property type="term" value="F:kinase activity"/>
    <property type="evidence" value="ECO:0007669"/>
    <property type="project" value="UniProtKB-KW"/>
</dbReference>
<dbReference type="Gene3D" id="3.30.420.40">
    <property type="match status" value="2"/>
</dbReference>
<keyword evidence="3" id="KW-1185">Reference proteome</keyword>
<dbReference type="AlphaFoldDB" id="A0A521D188"/>
<dbReference type="Proteomes" id="UP000319555">
    <property type="component" value="Unassembled WGS sequence"/>
</dbReference>
<dbReference type="InterPro" id="IPR052519">
    <property type="entry name" value="Euk-type_GlcNAc_Kinase"/>
</dbReference>
<dbReference type="OrthoDB" id="63487at2"/>
<keyword evidence="2" id="KW-0418">Kinase</keyword>
<dbReference type="InterPro" id="IPR043129">
    <property type="entry name" value="ATPase_NBD"/>
</dbReference>
<dbReference type="EMBL" id="FXTE01000004">
    <property type="protein sequence ID" value="SMO65467.1"/>
    <property type="molecule type" value="Genomic_DNA"/>
</dbReference>
<dbReference type="PANTHER" id="PTHR43190">
    <property type="entry name" value="N-ACETYL-D-GLUCOSAMINE KINASE"/>
    <property type="match status" value="1"/>
</dbReference>
<feature type="domain" description="ATPase BadF/BadG/BcrA/BcrD type" evidence="1">
    <location>
        <begin position="12"/>
        <end position="257"/>
    </location>
</feature>
<dbReference type="SUPFAM" id="SSF53067">
    <property type="entry name" value="Actin-like ATPase domain"/>
    <property type="match status" value="2"/>
</dbReference>
<name>A0A521D188_9RHOB</name>
<accession>A0A521D188</accession>
<gene>
    <name evidence="2" type="ORF">SAMN06265380_104118</name>
</gene>
<sequence>MTESLNNAVLAIDGGGTRCRVACEVAGVIHGVEVGAANVSTDFEAGVSQIKLGLDQMSGKLGLGVETLLACPAFVGLAGITDQTIATRLRDALGLTRARIEDDRPAALRGALGAQDGLIAHCGTGSFLARQNGREMRFVGGWGSVLGDEASAQWVGRMALSLALRAFDGTQTRSDLLTTLLSEHDGPAGIVRFAGAADPAQFGAIAPKVTMAAQDDDVVAQHIIQAGAAYLADTAARLGWSPGTALCLTGGIGGQYASYLPENMQSDLRAPLGEPLDGALALAKEVEHEHC</sequence>
<dbReference type="PANTHER" id="PTHR43190:SF3">
    <property type="entry name" value="N-ACETYL-D-GLUCOSAMINE KINASE"/>
    <property type="match status" value="1"/>
</dbReference>
<keyword evidence="2" id="KW-0808">Transferase</keyword>
<evidence type="ECO:0000313" key="2">
    <source>
        <dbReference type="EMBL" id="SMO65467.1"/>
    </source>
</evidence>
<evidence type="ECO:0000313" key="3">
    <source>
        <dbReference type="Proteomes" id="UP000319555"/>
    </source>
</evidence>
<dbReference type="Pfam" id="PF01869">
    <property type="entry name" value="BcrAD_BadFG"/>
    <property type="match status" value="1"/>
</dbReference>
<proteinExistence type="predicted"/>
<organism evidence="2 3">
    <name type="scientific">Ruegeria faecimaris</name>
    <dbReference type="NCBI Taxonomy" id="686389"/>
    <lineage>
        <taxon>Bacteria</taxon>
        <taxon>Pseudomonadati</taxon>
        <taxon>Pseudomonadota</taxon>
        <taxon>Alphaproteobacteria</taxon>
        <taxon>Rhodobacterales</taxon>
        <taxon>Roseobacteraceae</taxon>
        <taxon>Ruegeria</taxon>
    </lineage>
</organism>
<dbReference type="CDD" id="cd24082">
    <property type="entry name" value="ASKHA_NBD_GspK-like"/>
    <property type="match status" value="1"/>
</dbReference>